<name>A0A292ZG27_SPHSA</name>
<evidence type="ECO:0000256" key="1">
    <source>
        <dbReference type="SAM" id="MobiDB-lite"/>
    </source>
</evidence>
<accession>A0A292ZG27</accession>
<comment type="caution">
    <text evidence="2">The sequence shown here is derived from an EMBL/GenBank/DDBJ whole genome shotgun (WGS) entry which is preliminary data.</text>
</comment>
<dbReference type="RefSeq" id="WP_048575340.1">
    <property type="nucleotide sequence ID" value="NZ_BEWI01000031.1"/>
</dbReference>
<gene>
    <name evidence="2" type="ORF">SFOMI_2419</name>
</gene>
<protein>
    <recommendedName>
        <fullName evidence="4">PilZ domain-containing protein</fullName>
    </recommendedName>
</protein>
<proteinExistence type="predicted"/>
<reference evidence="2 3" key="2">
    <citation type="journal article" date="2013" name="Environ. Sci. Technol.">
        <title>The 4-tert-butylphenol-utilizing bacterium Sphingobium fuliginis OMI can degrade bisphenols via phenolic ring hydroxylation and meta-cleavage pathway.</title>
        <authorList>
            <person name="Ogata Y."/>
            <person name="Goda S."/>
            <person name="Toyama T."/>
            <person name="Sei K."/>
            <person name="Ike M."/>
        </authorList>
    </citation>
    <scope>NUCLEOTIDE SEQUENCE [LARGE SCALE GENOMIC DNA]</scope>
    <source>
        <strain evidence="2 3">OMI</strain>
    </source>
</reference>
<feature type="compositionally biased region" description="Basic and acidic residues" evidence="1">
    <location>
        <begin position="94"/>
        <end position="104"/>
    </location>
</feature>
<reference evidence="2 3" key="1">
    <citation type="journal article" date="2013" name="Biodegradation">
        <title>Occurrence of 4-tert-butylphenol (4-t-BP) biodegradation in an aquatic sample caused by the presence of Spirodela polyrrhiza and isolation of a 4-t-BP-utilizing bacterium.</title>
        <authorList>
            <person name="Ogata Y."/>
            <person name="Toyama T."/>
            <person name="Yu N."/>
            <person name="Wang X."/>
            <person name="Sei K."/>
            <person name="Ike M."/>
        </authorList>
    </citation>
    <scope>NUCLEOTIDE SEQUENCE [LARGE SCALE GENOMIC DNA]</scope>
    <source>
        <strain evidence="2 3">OMI</strain>
    </source>
</reference>
<organism evidence="2 3">
    <name type="scientific">Sphingobium fuliginis (strain ATCC 27551)</name>
    <dbReference type="NCBI Taxonomy" id="336203"/>
    <lineage>
        <taxon>Bacteria</taxon>
        <taxon>Pseudomonadati</taxon>
        <taxon>Pseudomonadota</taxon>
        <taxon>Alphaproteobacteria</taxon>
        <taxon>Sphingomonadales</taxon>
        <taxon>Sphingomonadaceae</taxon>
        <taxon>Sphingobium</taxon>
    </lineage>
</organism>
<evidence type="ECO:0000313" key="3">
    <source>
        <dbReference type="Proteomes" id="UP000221538"/>
    </source>
</evidence>
<dbReference type="Proteomes" id="UP000221538">
    <property type="component" value="Unassembled WGS sequence"/>
</dbReference>
<dbReference type="EMBL" id="BEWI01000031">
    <property type="protein sequence ID" value="GAY21866.1"/>
    <property type="molecule type" value="Genomic_DNA"/>
</dbReference>
<evidence type="ECO:0008006" key="4">
    <source>
        <dbReference type="Google" id="ProtNLM"/>
    </source>
</evidence>
<evidence type="ECO:0000313" key="2">
    <source>
        <dbReference type="EMBL" id="GAY21866.1"/>
    </source>
</evidence>
<feature type="region of interest" description="Disordered" evidence="1">
    <location>
        <begin position="94"/>
        <end position="138"/>
    </location>
</feature>
<sequence>MSVSDSDFASKRLHDRQRRLLKARMRHPDYGEIDILVRDVSEMGLGGRCELDLAVGESVVILLPDCRPAQGKIAWRKGQSFGVHLEAQINPEVVKSRTPADRPAEGYQVPEAFRPSAETKRPGFRTRLQGPDTNNKWR</sequence>
<dbReference type="AlphaFoldDB" id="A0A292ZG27"/>